<evidence type="ECO:0000313" key="2">
    <source>
        <dbReference type="Proteomes" id="UP000305654"/>
    </source>
</evidence>
<comment type="caution">
    <text evidence="1">The sequence shown here is derived from an EMBL/GenBank/DDBJ whole genome shotgun (WGS) entry which is preliminary data.</text>
</comment>
<reference evidence="1 2" key="1">
    <citation type="submission" date="2019-05" db="EMBL/GenBank/DDBJ databases">
        <authorList>
            <person name="Pankratov T."/>
            <person name="Grouzdev D."/>
        </authorList>
    </citation>
    <scope>NUCLEOTIDE SEQUENCE [LARGE SCALE GENOMIC DNA]</scope>
    <source>
        <strain evidence="1 2">KEBCLARHB70R</strain>
    </source>
</reference>
<dbReference type="OrthoDB" id="7281541at2"/>
<dbReference type="Proteomes" id="UP000305654">
    <property type="component" value="Unassembled WGS sequence"/>
</dbReference>
<gene>
    <name evidence="1" type="ORF">FE263_21775</name>
</gene>
<keyword evidence="2" id="KW-1185">Reference proteome</keyword>
<name>A0A5R9IYC0_9PROT</name>
<dbReference type="AlphaFoldDB" id="A0A5R9IYC0"/>
<evidence type="ECO:0000313" key="1">
    <source>
        <dbReference type="EMBL" id="TLU70475.1"/>
    </source>
</evidence>
<organism evidence="1 2">
    <name type="scientific">Lichenicoccus roseus</name>
    <dbReference type="NCBI Taxonomy" id="2683649"/>
    <lineage>
        <taxon>Bacteria</taxon>
        <taxon>Pseudomonadati</taxon>
        <taxon>Pseudomonadota</taxon>
        <taxon>Alphaproteobacteria</taxon>
        <taxon>Acetobacterales</taxon>
        <taxon>Acetobacteraceae</taxon>
        <taxon>Lichenicoccus</taxon>
    </lineage>
</organism>
<dbReference type="EMBL" id="VCDI01000019">
    <property type="protein sequence ID" value="TLU70475.1"/>
    <property type="molecule type" value="Genomic_DNA"/>
</dbReference>
<accession>A0A5R9IYC0</accession>
<sequence length="110" mass="12269">MRACLVALALPEQLANTYQLPPRTLRPVHGSIARICDRPRTLPDRSALAAFLPDLGSETVDRLRKRSALASRLVAGLEFARDGRLMLDQAEAWQIIFVSRRAYESLPSGR</sequence>
<dbReference type="RefSeq" id="WP_138328153.1">
    <property type="nucleotide sequence ID" value="NZ_VCDI01000019.1"/>
</dbReference>
<protein>
    <submittedName>
        <fullName evidence="1">Uncharacterized protein</fullName>
    </submittedName>
</protein>
<proteinExistence type="predicted"/>